<proteinExistence type="predicted"/>
<evidence type="ECO:0000313" key="4">
    <source>
        <dbReference type="Proteomes" id="UP000001302"/>
    </source>
</evidence>
<dbReference type="InterPro" id="IPR051548">
    <property type="entry name" value="Grx-like_ET"/>
</dbReference>
<accession>E0TC60</accession>
<evidence type="ECO:0000313" key="3">
    <source>
        <dbReference type="EMBL" id="ADM08493.1"/>
    </source>
</evidence>
<feature type="signal peptide" evidence="1">
    <location>
        <begin position="1"/>
        <end position="19"/>
    </location>
</feature>
<dbReference type="PANTHER" id="PTHR34386">
    <property type="entry name" value="GLUTAREDOXIN"/>
    <property type="match status" value="1"/>
</dbReference>
<gene>
    <name evidence="3" type="ordered locus">PB2503_02072</name>
</gene>
<dbReference type="GO" id="GO:0045454">
    <property type="term" value="P:cell redox homeostasis"/>
    <property type="evidence" value="ECO:0007669"/>
    <property type="project" value="TreeGrafter"/>
</dbReference>
<evidence type="ECO:0000259" key="2">
    <source>
        <dbReference type="Pfam" id="PF04784"/>
    </source>
</evidence>
<evidence type="ECO:0000256" key="1">
    <source>
        <dbReference type="SAM" id="SignalP"/>
    </source>
</evidence>
<dbReference type="Pfam" id="PF04784">
    <property type="entry name" value="DUF547"/>
    <property type="match status" value="1"/>
</dbReference>
<reference evidence="3 4" key="2">
    <citation type="journal article" date="2011" name="J. Bacteriol.">
        <title>Complete genome sequence of strain HTCC2503T of Parvularcula bermudensis, the type species of the order "Parvularculales" in the class Alphaproteobacteria.</title>
        <authorList>
            <person name="Oh H.M."/>
            <person name="Kang I."/>
            <person name="Vergin K.L."/>
            <person name="Kang D."/>
            <person name="Rhee K.H."/>
            <person name="Giovannoni S.J."/>
            <person name="Cho J.C."/>
        </authorList>
    </citation>
    <scope>NUCLEOTIDE SEQUENCE [LARGE SCALE GENOMIC DNA]</scope>
    <source>
        <strain evidence="4">ATCC BAA-594 / HTCC2503 / KCTC 12087</strain>
    </source>
</reference>
<sequence length="272" mass="29482">MVVRHLALAGVSLGLGAWAAQAVSAPAVSSTSPSAASVSAMSEINAPYASFLSRYISMEDGIALVEYGAVTAADHQVLKTYIADLAGLSPSTFSRDEALAYWFNLYNAKTLDIVLDHYPVTSIKDIGRSFTNPLGGPWKQKVVTVEGRKLSLDNIEHDTVRATYDEPRVHYAFNCASIGCPNLKSSPWTAETLDTDLDSAARAYIAHPRGLRIEDGEVTASSIYKWFQEDFGGSEDGVLDHVRAYATGAKAEALSDVTDIDDYAYDWSLNDR</sequence>
<dbReference type="GO" id="GO:0009055">
    <property type="term" value="F:electron transfer activity"/>
    <property type="evidence" value="ECO:0007669"/>
    <property type="project" value="TreeGrafter"/>
</dbReference>
<keyword evidence="4" id="KW-1185">Reference proteome</keyword>
<dbReference type="KEGG" id="pbr:PB2503_02072"/>
<dbReference type="HOGENOM" id="CLU_054137_1_2_5"/>
<dbReference type="Proteomes" id="UP000001302">
    <property type="component" value="Chromosome"/>
</dbReference>
<dbReference type="AlphaFoldDB" id="E0TC60"/>
<reference evidence="4" key="1">
    <citation type="submission" date="2010-08" db="EMBL/GenBank/DDBJ databases">
        <title>Genome sequence of Parvularcula bermudensis HTCC2503.</title>
        <authorList>
            <person name="Kang D.-M."/>
            <person name="Oh H.-M."/>
            <person name="Cho J.-C."/>
        </authorList>
    </citation>
    <scope>NUCLEOTIDE SEQUENCE [LARGE SCALE GENOMIC DNA]</scope>
    <source>
        <strain evidence="4">ATCC BAA-594 / HTCC2503 / KCTC 12087</strain>
    </source>
</reference>
<feature type="domain" description="DUF547" evidence="2">
    <location>
        <begin position="91"/>
        <end position="205"/>
    </location>
</feature>
<dbReference type="RefSeq" id="WP_013299467.1">
    <property type="nucleotide sequence ID" value="NC_014414.1"/>
</dbReference>
<dbReference type="OrthoDB" id="526867at2"/>
<dbReference type="InterPro" id="IPR006869">
    <property type="entry name" value="DUF547"/>
</dbReference>
<feature type="chain" id="PRO_5003140605" description="DUF547 domain-containing protein" evidence="1">
    <location>
        <begin position="20"/>
        <end position="272"/>
    </location>
</feature>
<dbReference type="eggNOG" id="COG0398">
    <property type="taxonomic scope" value="Bacteria"/>
</dbReference>
<dbReference type="EMBL" id="CP002156">
    <property type="protein sequence ID" value="ADM08493.1"/>
    <property type="molecule type" value="Genomic_DNA"/>
</dbReference>
<name>E0TC60_PARBH</name>
<protein>
    <recommendedName>
        <fullName evidence="2">DUF547 domain-containing protein</fullName>
    </recommendedName>
</protein>
<keyword evidence="1" id="KW-0732">Signal</keyword>
<dbReference type="PANTHER" id="PTHR34386:SF1">
    <property type="entry name" value="GLUTAREDOXIN-LIKE PROTEIN NRDH"/>
    <property type="match status" value="1"/>
</dbReference>
<organism evidence="3 4">
    <name type="scientific">Parvularcula bermudensis (strain ATCC BAA-594 / HTCC2503 / KCTC 12087)</name>
    <dbReference type="NCBI Taxonomy" id="314260"/>
    <lineage>
        <taxon>Bacteria</taxon>
        <taxon>Pseudomonadati</taxon>
        <taxon>Pseudomonadota</taxon>
        <taxon>Alphaproteobacteria</taxon>
        <taxon>Parvularculales</taxon>
        <taxon>Parvularculaceae</taxon>
        <taxon>Parvularcula</taxon>
    </lineage>
</organism>
<dbReference type="STRING" id="314260.PB2503_02072"/>